<dbReference type="InterPro" id="IPR036291">
    <property type="entry name" value="NAD(P)-bd_dom_sf"/>
</dbReference>
<dbReference type="InterPro" id="IPR016102">
    <property type="entry name" value="Succinyl-CoA_synth-like"/>
</dbReference>
<dbReference type="PROSITE" id="PS50975">
    <property type="entry name" value="ATP_GRASP"/>
    <property type="match status" value="1"/>
</dbReference>
<keyword evidence="4" id="KW-1185">Reference proteome</keyword>
<dbReference type="SUPFAM" id="SSF51735">
    <property type="entry name" value="NAD(P)-binding Rossmann-fold domains"/>
    <property type="match status" value="1"/>
</dbReference>
<feature type="domain" description="ATP-grasp" evidence="2">
    <location>
        <begin position="497"/>
        <end position="697"/>
    </location>
</feature>
<sequence length="703" mass="71745">MDLSRLLAPRSVAVVGASSRPGTYGNQAVANLVANRFPGQVFGVHPTASTVHGVRCVPRLADLPTAPDAVVIATPAASVPGLLAEAGDIGAGGAVVFAAGFAETPGGRPTQARLRETALRYGLPVCGPNGNGIVSVTARAPMWGDACTLKRPGPIALISQSGNVAVNALASTRALRLHTVVSCGNQAVLDAADYLDTVVRFPDVRAVALYLEADGDGAKLLRALARCAERDVRVVVLKAGTSPLGASAAASHTGSVAGDARVLRAVVEEAGGVWAHHPHELLELAKALGYARPAPRAGTVIVTCSGGDAAIAADEAHRLGVPLPALAASTVTAMRTVLPATATVANPLDYTAVIFGAVKPTADLVAHAGADPAVGSVLVYYDRPADLDPDAAESWDGALAGVMAGAKRLCKPVLLASTLPELLPEPVAELLVDAGVVPVAGLREGVRCAGVLHPQAADAARLRAIAATTEAAARSAAKAAGSTGDSAGDWLSEHEAKDLLRAAGIRTPPGHLVTDADAAVTAARRLGGPVALKLSAPDLRHKSDAGALLLRVDGDAAVRAAFRHLRGLPGRSGTPVLVESMCPPGVELMIAVRRDGLVPVLVLALGGIWVEVLDDAVLVPLPGDRPTVRDRLRRLRAAPLLDGRRGHAGVDLDAVGDLALRLAELAQKADLALIELNPVIARPDGATVVDAVARRLSGRTHHE</sequence>
<dbReference type="SUPFAM" id="SSF52210">
    <property type="entry name" value="Succinyl-CoA synthetase domains"/>
    <property type="match status" value="2"/>
</dbReference>
<dbReference type="InterPro" id="IPR032875">
    <property type="entry name" value="Succ_CoA_lig_flav_dom"/>
</dbReference>
<dbReference type="InterPro" id="IPR003781">
    <property type="entry name" value="CoA-bd"/>
</dbReference>
<accession>A0A8J4E195</accession>
<proteinExistence type="predicted"/>
<protein>
    <recommendedName>
        <fullName evidence="2">ATP-grasp domain-containing protein</fullName>
    </recommendedName>
</protein>
<dbReference type="AlphaFoldDB" id="A0A8J4E195"/>
<name>A0A8J4E195_9ACTN</name>
<dbReference type="Pfam" id="PF13607">
    <property type="entry name" value="Succ_CoA_lig"/>
    <property type="match status" value="1"/>
</dbReference>
<reference evidence="3" key="1">
    <citation type="submission" date="2021-01" db="EMBL/GenBank/DDBJ databases">
        <title>Whole genome shotgun sequence of Virgisporangium aurantiacum NBRC 16421.</title>
        <authorList>
            <person name="Komaki H."/>
            <person name="Tamura T."/>
        </authorList>
    </citation>
    <scope>NUCLEOTIDE SEQUENCE</scope>
    <source>
        <strain evidence="3">NBRC 16421</strain>
    </source>
</reference>
<dbReference type="GO" id="GO:0046872">
    <property type="term" value="F:metal ion binding"/>
    <property type="evidence" value="ECO:0007669"/>
    <property type="project" value="InterPro"/>
</dbReference>
<gene>
    <name evidence="3" type="ORF">Vau01_051270</name>
</gene>
<dbReference type="Gene3D" id="3.30.1490.20">
    <property type="entry name" value="ATP-grasp fold, A domain"/>
    <property type="match status" value="1"/>
</dbReference>
<keyword evidence="1" id="KW-0547">Nucleotide-binding</keyword>
<dbReference type="RefSeq" id="WP_203997095.1">
    <property type="nucleotide sequence ID" value="NZ_BOPG01000032.1"/>
</dbReference>
<dbReference type="SMART" id="SM00881">
    <property type="entry name" value="CoA_binding"/>
    <property type="match status" value="1"/>
</dbReference>
<evidence type="ECO:0000313" key="4">
    <source>
        <dbReference type="Proteomes" id="UP000612585"/>
    </source>
</evidence>
<dbReference type="SUPFAM" id="SSF56059">
    <property type="entry name" value="Glutathione synthetase ATP-binding domain-like"/>
    <property type="match status" value="1"/>
</dbReference>
<dbReference type="PANTHER" id="PTHR42793:SF4">
    <property type="entry name" value="BLL6376 PROTEIN"/>
    <property type="match status" value="1"/>
</dbReference>
<dbReference type="Pfam" id="PF13380">
    <property type="entry name" value="CoA_binding_2"/>
    <property type="match status" value="1"/>
</dbReference>
<dbReference type="Gene3D" id="3.40.50.720">
    <property type="entry name" value="NAD(P)-binding Rossmann-like Domain"/>
    <property type="match status" value="1"/>
</dbReference>
<organism evidence="3 4">
    <name type="scientific">Virgisporangium aurantiacum</name>
    <dbReference type="NCBI Taxonomy" id="175570"/>
    <lineage>
        <taxon>Bacteria</taxon>
        <taxon>Bacillati</taxon>
        <taxon>Actinomycetota</taxon>
        <taxon>Actinomycetes</taxon>
        <taxon>Micromonosporales</taxon>
        <taxon>Micromonosporaceae</taxon>
        <taxon>Virgisporangium</taxon>
    </lineage>
</organism>
<evidence type="ECO:0000259" key="2">
    <source>
        <dbReference type="PROSITE" id="PS50975"/>
    </source>
</evidence>
<dbReference type="EMBL" id="BOPG01000032">
    <property type="protein sequence ID" value="GIJ57611.1"/>
    <property type="molecule type" value="Genomic_DNA"/>
</dbReference>
<evidence type="ECO:0000313" key="3">
    <source>
        <dbReference type="EMBL" id="GIJ57611.1"/>
    </source>
</evidence>
<dbReference type="Proteomes" id="UP000612585">
    <property type="component" value="Unassembled WGS sequence"/>
</dbReference>
<keyword evidence="1" id="KW-0067">ATP-binding</keyword>
<dbReference type="Gene3D" id="3.30.470.20">
    <property type="entry name" value="ATP-grasp fold, B domain"/>
    <property type="match status" value="1"/>
</dbReference>
<evidence type="ECO:0000256" key="1">
    <source>
        <dbReference type="PROSITE-ProRule" id="PRU00409"/>
    </source>
</evidence>
<dbReference type="InterPro" id="IPR011761">
    <property type="entry name" value="ATP-grasp"/>
</dbReference>
<dbReference type="Gene3D" id="3.40.50.261">
    <property type="entry name" value="Succinyl-CoA synthetase domains"/>
    <property type="match status" value="2"/>
</dbReference>
<dbReference type="PANTHER" id="PTHR42793">
    <property type="entry name" value="COA BINDING DOMAIN CONTAINING PROTEIN"/>
    <property type="match status" value="1"/>
</dbReference>
<dbReference type="GO" id="GO:0005524">
    <property type="term" value="F:ATP binding"/>
    <property type="evidence" value="ECO:0007669"/>
    <property type="project" value="UniProtKB-UniRule"/>
</dbReference>
<dbReference type="Pfam" id="PF13549">
    <property type="entry name" value="ATP-grasp_5"/>
    <property type="match status" value="1"/>
</dbReference>
<comment type="caution">
    <text evidence="3">The sequence shown here is derived from an EMBL/GenBank/DDBJ whole genome shotgun (WGS) entry which is preliminary data.</text>
</comment>
<dbReference type="InterPro" id="IPR013815">
    <property type="entry name" value="ATP_grasp_subdomain_1"/>
</dbReference>